<dbReference type="CDD" id="cd10911">
    <property type="entry name" value="PIN_LabA"/>
    <property type="match status" value="1"/>
</dbReference>
<dbReference type="RefSeq" id="WP_016958565.1">
    <property type="nucleotide sequence ID" value="NZ_AJWN02000032.1"/>
</dbReference>
<dbReference type="PANTHER" id="PTHR35458:SF8">
    <property type="entry name" value="SLR0650 PROTEIN"/>
    <property type="match status" value="1"/>
</dbReference>
<feature type="domain" description="NYN" evidence="1">
    <location>
        <begin position="3"/>
        <end position="152"/>
    </location>
</feature>
<dbReference type="EMBL" id="AJWN02000032">
    <property type="protein sequence ID" value="OEE62867.1"/>
    <property type="molecule type" value="Genomic_DNA"/>
</dbReference>
<dbReference type="AlphaFoldDB" id="A0A1E5CBR1"/>
<dbReference type="Pfam" id="PF01936">
    <property type="entry name" value="NYN"/>
    <property type="match status" value="1"/>
</dbReference>
<dbReference type="Gene3D" id="3.40.50.1010">
    <property type="entry name" value="5'-nuclease"/>
    <property type="match status" value="1"/>
</dbReference>
<sequence>MKKIAVFVDVQNVYYTTRQAYGRQFNYRLLWKNLAHMGEVVSATAYAINRDDDQQIKFQDALRHIGFEVKLKPFIQRSDGSSKGDWDVGIAIDVMEAAPKVDMVVLLSGDGDFDVLMDRVREGYGKEAVVFGVPTLTANSLVNSVDRFIPIEDDMLL</sequence>
<evidence type="ECO:0000313" key="3">
    <source>
        <dbReference type="Proteomes" id="UP000095039"/>
    </source>
</evidence>
<dbReference type="InterPro" id="IPR021139">
    <property type="entry name" value="NYN"/>
</dbReference>
<dbReference type="Proteomes" id="UP000095039">
    <property type="component" value="Unassembled WGS sequence"/>
</dbReference>
<dbReference type="PANTHER" id="PTHR35458">
    <property type="entry name" value="SLR0755 PROTEIN"/>
    <property type="match status" value="1"/>
</dbReference>
<gene>
    <name evidence="2" type="ORF">A1OK_19995</name>
</gene>
<evidence type="ECO:0000313" key="2">
    <source>
        <dbReference type="EMBL" id="OEE62867.1"/>
    </source>
</evidence>
<name>A0A1E5CBR1_9GAMM</name>
<protein>
    <submittedName>
        <fullName evidence="2">Nuclease</fullName>
    </submittedName>
</protein>
<dbReference type="GO" id="GO:0004540">
    <property type="term" value="F:RNA nuclease activity"/>
    <property type="evidence" value="ECO:0007669"/>
    <property type="project" value="InterPro"/>
</dbReference>
<reference evidence="2 3" key="1">
    <citation type="journal article" date="2012" name="Science">
        <title>Ecological populations of bacteria act as socially cohesive units of antibiotic production and resistance.</title>
        <authorList>
            <person name="Cordero O.X."/>
            <person name="Wildschutte H."/>
            <person name="Kirkup B."/>
            <person name="Proehl S."/>
            <person name="Ngo L."/>
            <person name="Hussain F."/>
            <person name="Le Roux F."/>
            <person name="Mincer T."/>
            <person name="Polz M.F."/>
        </authorList>
    </citation>
    <scope>NUCLEOTIDE SEQUENCE [LARGE SCALE GENOMIC DNA]</scope>
    <source>
        <strain evidence="2 3">FF-454</strain>
    </source>
</reference>
<accession>A0A1E5CBR1</accession>
<dbReference type="InterPro" id="IPR047140">
    <property type="entry name" value="LabA"/>
</dbReference>
<comment type="caution">
    <text evidence="2">The sequence shown here is derived from an EMBL/GenBank/DDBJ whole genome shotgun (WGS) entry which is preliminary data.</text>
</comment>
<evidence type="ECO:0000259" key="1">
    <source>
        <dbReference type="Pfam" id="PF01936"/>
    </source>
</evidence>
<organism evidence="2 3">
    <name type="scientific">Enterovibrio norvegicus FF-454</name>
    <dbReference type="NCBI Taxonomy" id="1185651"/>
    <lineage>
        <taxon>Bacteria</taxon>
        <taxon>Pseudomonadati</taxon>
        <taxon>Pseudomonadota</taxon>
        <taxon>Gammaproteobacteria</taxon>
        <taxon>Vibrionales</taxon>
        <taxon>Vibrionaceae</taxon>
        <taxon>Enterovibrio</taxon>
    </lineage>
</organism>
<keyword evidence="3" id="KW-1185">Reference proteome</keyword>
<proteinExistence type="predicted"/>